<evidence type="ECO:0000313" key="1">
    <source>
        <dbReference type="EMBL" id="KAH8015598.1"/>
    </source>
</evidence>
<accession>A0ACB8G747</accession>
<dbReference type="EMBL" id="CM037614">
    <property type="protein sequence ID" value="KAH8015598.1"/>
    <property type="molecule type" value="Genomic_DNA"/>
</dbReference>
<evidence type="ECO:0000313" key="2">
    <source>
        <dbReference type="Proteomes" id="UP000827872"/>
    </source>
</evidence>
<dbReference type="Proteomes" id="UP000827872">
    <property type="component" value="Linkage Group LG01"/>
</dbReference>
<reference evidence="1" key="1">
    <citation type="submission" date="2021-08" db="EMBL/GenBank/DDBJ databases">
        <title>The first chromosome-level gecko genome reveals the dynamic sex chromosomes of Neotropical dwarf geckos (Sphaerodactylidae: Sphaerodactylus).</title>
        <authorList>
            <person name="Pinto B.J."/>
            <person name="Keating S.E."/>
            <person name="Gamble T."/>
        </authorList>
    </citation>
    <scope>NUCLEOTIDE SEQUENCE</scope>
    <source>
        <strain evidence="1">TG3544</strain>
    </source>
</reference>
<sequence length="379" mass="41259">MDSFWQVVKLKGQVLSVMFRFRSKNREWLWMRTSSFTFQNPYSDEIEYIICTNTNVKNASQESRPTLSNQMQRPQLGQNVSLPLEMSSTQLAGRPQPTQQTELDVVQGRESLASYEHTQTVVQPVSSVGPEHSKPLEKTETLFSQERDPRFVEIYSISPDQTKAISASSVPASQSVFAQGTAFNPSRPAENFRSSAMAPPVNVIQQPTTQQPTSAGQILAQISRHSHPSQVSGSSWASGTRPSFTAQQVASQAVKTRPSSFSMGAFQSTPSSFGSMSTSGTTASPGGAAYPSLASRSASFAAEGGQTSSQFQPRTAEGVGVWPQWQGQHHGAGSGEPHLSQQSSQSEVFPDMLSMLGDQGANYNNEEFPELNMFPPFSE</sequence>
<keyword evidence="2" id="KW-1185">Reference proteome</keyword>
<name>A0ACB8G747_9SAUR</name>
<gene>
    <name evidence="1" type="ORF">K3G42_005993</name>
</gene>
<proteinExistence type="predicted"/>
<protein>
    <submittedName>
        <fullName evidence="1">Uncharacterized protein</fullName>
    </submittedName>
</protein>
<organism evidence="1 2">
    <name type="scientific">Sphaerodactylus townsendi</name>
    <dbReference type="NCBI Taxonomy" id="933632"/>
    <lineage>
        <taxon>Eukaryota</taxon>
        <taxon>Metazoa</taxon>
        <taxon>Chordata</taxon>
        <taxon>Craniata</taxon>
        <taxon>Vertebrata</taxon>
        <taxon>Euteleostomi</taxon>
        <taxon>Lepidosauria</taxon>
        <taxon>Squamata</taxon>
        <taxon>Bifurcata</taxon>
        <taxon>Gekkota</taxon>
        <taxon>Sphaerodactylidae</taxon>
        <taxon>Sphaerodactylus</taxon>
    </lineage>
</organism>
<comment type="caution">
    <text evidence="1">The sequence shown here is derived from an EMBL/GenBank/DDBJ whole genome shotgun (WGS) entry which is preliminary data.</text>
</comment>